<evidence type="ECO:0000313" key="3">
    <source>
        <dbReference type="Proteomes" id="UP000318017"/>
    </source>
</evidence>
<dbReference type="KEGG" id="ahel:Q31a_19560"/>
<feature type="compositionally biased region" description="Basic and acidic residues" evidence="1">
    <location>
        <begin position="7"/>
        <end position="25"/>
    </location>
</feature>
<sequence length="76" mass="8776">MVQALVKHSEHSQSMRGSRECGDPSHEEIRIRAAAIRSQWSASQRRRRRVSAEVEWLPPQIHLNDWMASIASEELV</sequence>
<dbReference type="Proteomes" id="UP000318017">
    <property type="component" value="Chromosome"/>
</dbReference>
<dbReference type="EMBL" id="CP036298">
    <property type="protein sequence ID" value="QDV23652.1"/>
    <property type="molecule type" value="Genomic_DNA"/>
</dbReference>
<protein>
    <submittedName>
        <fullName evidence="2">Uncharacterized protein</fullName>
    </submittedName>
</protein>
<organism evidence="2 3">
    <name type="scientific">Aureliella helgolandensis</name>
    <dbReference type="NCBI Taxonomy" id="2527968"/>
    <lineage>
        <taxon>Bacteria</taxon>
        <taxon>Pseudomonadati</taxon>
        <taxon>Planctomycetota</taxon>
        <taxon>Planctomycetia</taxon>
        <taxon>Pirellulales</taxon>
        <taxon>Pirellulaceae</taxon>
        <taxon>Aureliella</taxon>
    </lineage>
</organism>
<evidence type="ECO:0000256" key="1">
    <source>
        <dbReference type="SAM" id="MobiDB-lite"/>
    </source>
</evidence>
<feature type="region of interest" description="Disordered" evidence="1">
    <location>
        <begin position="1"/>
        <end position="25"/>
    </location>
</feature>
<dbReference type="AlphaFoldDB" id="A0A518G4Z6"/>
<dbReference type="RefSeq" id="WP_145076719.1">
    <property type="nucleotide sequence ID" value="NZ_CP036298.1"/>
</dbReference>
<keyword evidence="3" id="KW-1185">Reference proteome</keyword>
<name>A0A518G4Z6_9BACT</name>
<reference evidence="2 3" key="1">
    <citation type="submission" date="2019-02" db="EMBL/GenBank/DDBJ databases">
        <title>Deep-cultivation of Planctomycetes and their phenomic and genomic characterization uncovers novel biology.</title>
        <authorList>
            <person name="Wiegand S."/>
            <person name="Jogler M."/>
            <person name="Boedeker C."/>
            <person name="Pinto D."/>
            <person name="Vollmers J."/>
            <person name="Rivas-Marin E."/>
            <person name="Kohn T."/>
            <person name="Peeters S.H."/>
            <person name="Heuer A."/>
            <person name="Rast P."/>
            <person name="Oberbeckmann S."/>
            <person name="Bunk B."/>
            <person name="Jeske O."/>
            <person name="Meyerdierks A."/>
            <person name="Storesund J.E."/>
            <person name="Kallscheuer N."/>
            <person name="Luecker S."/>
            <person name="Lage O.M."/>
            <person name="Pohl T."/>
            <person name="Merkel B.J."/>
            <person name="Hornburger P."/>
            <person name="Mueller R.-W."/>
            <person name="Bruemmer F."/>
            <person name="Labrenz M."/>
            <person name="Spormann A.M."/>
            <person name="Op den Camp H."/>
            <person name="Overmann J."/>
            <person name="Amann R."/>
            <person name="Jetten M.S.M."/>
            <person name="Mascher T."/>
            <person name="Medema M.H."/>
            <person name="Devos D.P."/>
            <person name="Kaster A.-K."/>
            <person name="Ovreas L."/>
            <person name="Rohde M."/>
            <person name="Galperin M.Y."/>
            <person name="Jogler C."/>
        </authorList>
    </citation>
    <scope>NUCLEOTIDE SEQUENCE [LARGE SCALE GENOMIC DNA]</scope>
    <source>
        <strain evidence="2 3">Q31a</strain>
    </source>
</reference>
<accession>A0A518G4Z6</accession>
<proteinExistence type="predicted"/>
<evidence type="ECO:0000313" key="2">
    <source>
        <dbReference type="EMBL" id="QDV23652.1"/>
    </source>
</evidence>
<gene>
    <name evidence="2" type="ORF">Q31a_19560</name>
</gene>